<dbReference type="Proteomes" id="UP000008909">
    <property type="component" value="Unassembled WGS sequence"/>
</dbReference>
<evidence type="ECO:0000256" key="1">
    <source>
        <dbReference type="SAM" id="MobiDB-lite"/>
    </source>
</evidence>
<reference key="2">
    <citation type="submission" date="2011-10" db="EMBL/GenBank/DDBJ databases">
        <title>The genome and transcriptome sequence of Clonorchis sinensis provide insights into the carcinogenic liver fluke.</title>
        <authorList>
            <person name="Wang X."/>
            <person name="Huang Y."/>
            <person name="Chen W."/>
            <person name="Liu H."/>
            <person name="Guo L."/>
            <person name="Chen Y."/>
            <person name="Luo F."/>
            <person name="Zhou W."/>
            <person name="Sun J."/>
            <person name="Mao Q."/>
            <person name="Liang P."/>
            <person name="Zhou C."/>
            <person name="Tian Y."/>
            <person name="Men J."/>
            <person name="Lv X."/>
            <person name="Huang L."/>
            <person name="Zhou J."/>
            <person name="Hu Y."/>
            <person name="Li R."/>
            <person name="Zhang F."/>
            <person name="Lei H."/>
            <person name="Li X."/>
            <person name="Hu X."/>
            <person name="Liang C."/>
            <person name="Xu J."/>
            <person name="Wu Z."/>
            <person name="Yu X."/>
        </authorList>
    </citation>
    <scope>NUCLEOTIDE SEQUENCE</scope>
    <source>
        <strain>Henan</strain>
    </source>
</reference>
<dbReference type="EMBL" id="DF143173">
    <property type="protein sequence ID" value="GAA51599.1"/>
    <property type="molecule type" value="Genomic_DNA"/>
</dbReference>
<keyword evidence="3" id="KW-1185">Reference proteome</keyword>
<feature type="region of interest" description="Disordered" evidence="1">
    <location>
        <begin position="1"/>
        <end position="26"/>
    </location>
</feature>
<organism evidence="2 3">
    <name type="scientific">Clonorchis sinensis</name>
    <name type="common">Chinese liver fluke</name>
    <dbReference type="NCBI Taxonomy" id="79923"/>
    <lineage>
        <taxon>Eukaryota</taxon>
        <taxon>Metazoa</taxon>
        <taxon>Spiralia</taxon>
        <taxon>Lophotrochozoa</taxon>
        <taxon>Platyhelminthes</taxon>
        <taxon>Trematoda</taxon>
        <taxon>Digenea</taxon>
        <taxon>Opisthorchiida</taxon>
        <taxon>Opisthorchiata</taxon>
        <taxon>Opisthorchiidae</taxon>
        <taxon>Clonorchis</taxon>
    </lineage>
</organism>
<evidence type="ECO:0000313" key="3">
    <source>
        <dbReference type="Proteomes" id="UP000008909"/>
    </source>
</evidence>
<protein>
    <submittedName>
        <fullName evidence="2">Uncharacterized protein</fullName>
    </submittedName>
</protein>
<dbReference type="AlphaFoldDB" id="G7YF66"/>
<sequence>METKLNPPGFEPRTSDMRGERVPTTPPTHIGRIRIFTSDQTNVFTLERCDWCARRIEQRHSNCPGCDDQFTHQSRLPIRNDVFLGYCLIGERIGYRATLECRILFKVITSPYAVKSGPSNRINKISLFAVLMSVNAEECTLMKPIVAVVLSALYDSAFSVKGYEWNTSSHRPRLKSAIILRRRGELYTKLDYLHTLRAIEGCSTDNSDSSNIPFVIIIIKDSNITVATDVLLPYDHKKPFCQKYDCFLNPERDISADLFHRCEFHVSMNKNQPQQRLLPTSKYQVNDTRRSSGQSDICIHITYRLTTGHTRRSHSSYFAYHLQVVKSAATENSPVATPGEAVTLLDREHVRPFRRSGVPVVTSSPRTSNGVFEAPHGQGYALLMSCENDETRVQCFRLDSLEKLPRDGRSTVQTRLVLLCIFVVTVRSHECEMMEDLISLILSAIYDSALGEELAVEPEDVFSKDFKGFFEKCSNCTQIAANQLQKLDWIFEQCKETYADFTKLLTSLKS</sequence>
<proteinExistence type="predicted"/>
<accession>G7YF66</accession>
<name>G7YF66_CLOSI</name>
<gene>
    <name evidence="2" type="ORF">CLF_106447</name>
</gene>
<reference evidence="2" key="1">
    <citation type="journal article" date="2011" name="Genome Biol.">
        <title>The draft genome of the carcinogenic human liver fluke Clonorchis sinensis.</title>
        <authorList>
            <person name="Wang X."/>
            <person name="Chen W."/>
            <person name="Huang Y."/>
            <person name="Sun J."/>
            <person name="Men J."/>
            <person name="Liu H."/>
            <person name="Luo F."/>
            <person name="Guo L."/>
            <person name="Lv X."/>
            <person name="Deng C."/>
            <person name="Zhou C."/>
            <person name="Fan Y."/>
            <person name="Li X."/>
            <person name="Huang L."/>
            <person name="Hu Y."/>
            <person name="Liang C."/>
            <person name="Hu X."/>
            <person name="Xu J."/>
            <person name="Yu X."/>
        </authorList>
    </citation>
    <scope>NUCLEOTIDE SEQUENCE [LARGE SCALE GENOMIC DNA]</scope>
    <source>
        <strain evidence="2">Henan</strain>
    </source>
</reference>
<evidence type="ECO:0000313" key="2">
    <source>
        <dbReference type="EMBL" id="GAA51599.1"/>
    </source>
</evidence>